<dbReference type="Pfam" id="PF13086">
    <property type="entry name" value="AAA_11"/>
    <property type="match status" value="1"/>
</dbReference>
<organism evidence="9 10">
    <name type="scientific">Apostasia shenzhenica</name>
    <dbReference type="NCBI Taxonomy" id="1088818"/>
    <lineage>
        <taxon>Eukaryota</taxon>
        <taxon>Viridiplantae</taxon>
        <taxon>Streptophyta</taxon>
        <taxon>Embryophyta</taxon>
        <taxon>Tracheophyta</taxon>
        <taxon>Spermatophyta</taxon>
        <taxon>Magnoliopsida</taxon>
        <taxon>Liliopsida</taxon>
        <taxon>Asparagales</taxon>
        <taxon>Orchidaceae</taxon>
        <taxon>Apostasioideae</taxon>
        <taxon>Apostasia</taxon>
    </lineage>
</organism>
<sequence length="2158" mass="241783">MAKMACRRELLDRWRGIQEEEEEAEDDPSTARQRQILRTKEEWFSDSFSFLASLPKESHIWCDHSDLMGPFLETFHNYFDDKSCESPLKLLWKRISEELSLCMQCIFQHHQAQESFTAEYDSDGVGPLLKVLCCLDEERVTQNIKRINDRMKIGEYDADSYSAEVVSLMFEVLTYPLLLDDQYLVDKFQIFLEAIDNYHDVTLSGSQKYPGVYALLFLKSGRARAIGFRLAGCMGKLRSAADLDPLQPLLKKYVGFLENEVQPSTLNDSRPRVHLERTTYEEGILERYPVFLSIVLNHVSGDTFDFSYAVACLRISFGILGSKVWLRTALSPSVMRNTLLVLDICIASETKPLLFQSLESYQDGEHEKQRRNLLYFLLHQVTQSSNFSDLMRKNARKIAFLIIDRGYKMVPPCPPFECAHMWGPSLVNSLKDSSLHSSLRQPAFDLITTIIVSDASALISLKQKCCTVSKGDISTYVTFFDEEDEPTFFHDVEEKDNSCWIEFNVQSKLASSECAAWTCVPMLWHEALVDVGPTALPISFSKAVFWALSHISLVEMNSRVDLSLPFRDWLSICAVEISASIGWQTPTGSDDGGEGKESRNSIRATTSMCIPLLRVLKRLAADFIFKLEKLDLQKQWTWDPRMAESLILSLVDPDDVRFHLWNSGKIILEHLSNERLLTSALQFLCSSASSQFAILMGLQYVFHQMTCVRLLETLPAIYERLSSSKSNFLGDSMHEICSSSNYTWISDLVDWGRSSLVVIIRHWKQCMQCFLRIFKGSYGDSKAFITKTIENVLSADKVTIDNLQEQMLHLAASVNRATFNENRLIKPKPLLSEQIPFELISEKNSTLDFDSDFHSNGHNLNKTIREKVVVLSDDESEKISSPEIVAPCSTISKSTLVPETWPPVVLKGLLLDGHKNSMTGSSGGDMLVRFPSGIFNDDDLSSSEEEEDELLNNGKSLKGESASSRNLCYMQRRHDKGFSKFCRSNSSVNSSQKVLNAQGVNRQPFAVTLSRKDSKTQMASKKEDCMIRELVRDDFHDPLEHALDVSTRSQSMVSKPTVFAPKRKVIQLQMPVSNRSSHNKMDISYRRLRPARLDDWYRAILEIDYFVIVGLTSVNENETETAKLKEVPLHFQSAEHYVQIFRPLVLEEFKAQMQNSFMESSAEDMRCGSLSVVSVERIDDFHIIRGRPDVKESGSSIICIENDLVLLTKEPLRNSVQNIHALGKVERREKNDKNFSAILAIRLYLPDNSARLNKVKRQLIERSKWHLNRVMSMTPQLREFQALSSLNVIPMLPIILNPVDHSLGYAEPRKFGLGKLSHPMENIFKSSFNSSQLQAISIAITSQASRNFELSLVQGPPGTGKTKTIVAIVSACLALKSSLKYYSSTSHNISSSVHVSSNSKTCLSQSAAIARAWQNAALAKQLNNDAENESSAPAEYASKGRVLICAQSNAAVDELVARIIEGLCGHDGKMYKPFLVRVGNAKTIHPSSLPFFIDTLVDLRLADEITGTENAVGGNDSSLETTTLLRVKLEKLVERIQFYESKRVKSKDVETNMEASSSDGISEDNVLDISDSAIGTKLNHLYREKRIIYQELAAAQARERKASEESRALKLKIRKSILREAEIVVTTLSGSGGDLHGVCYESASNNRSGKLSEQCLFDVVVIDEAAQALEPASLIPLQLLKSNGAKCIMVGDPKQLPATVLSNVASKFLYECSMFERMQKAGYPVTLLTEQYRMHPEICSFPSCHFYDNKLLNGISEAGKSAAFHEHARLGPYMFFDISDGHEHHGKSSSSLSLYNEAEVEAAISIVRFLRKRYPSEFTSKKIGIITPYKSQLHLLRSCFSNAFGSSTVYDMEFNTVDGFQGREVDILLLSTVRSSVSSAKSMFSSSSGIGFVADIRRMNVALTRAKFSLWIVGNANTLQTNHHWDALVQNAKERNLFISITRPYDSIFEKGSRESLSSSAIDVKKSLAEQSCELNMRRSKLAGGNPTIHSTKRSHGSEDKRVGHEDEASKLQKQKDKLPTSGNPLQTNPNRSGEGSKAFQGHGFTTKEKGVHRFSGRVASSKPFGSTTTVQSSEETPKEPEIEKSKPDVRGSGKDLFATRKRQRDDIEALLTSALISSNKMGGSSKPAAVKQPRHAATRGANINSHKSRQESSGLHG</sequence>
<feature type="domain" description="DNA2/NAM7 helicase-like C-terminal" evidence="7">
    <location>
        <begin position="1710"/>
        <end position="1916"/>
    </location>
</feature>
<keyword evidence="10" id="KW-1185">Reference proteome</keyword>
<feature type="compositionally biased region" description="Acidic residues" evidence="5">
    <location>
        <begin position="938"/>
        <end position="950"/>
    </location>
</feature>
<evidence type="ECO:0000259" key="7">
    <source>
        <dbReference type="Pfam" id="PF13087"/>
    </source>
</evidence>
<dbReference type="Pfam" id="PF23576">
    <property type="entry name" value="SEN1_barrel"/>
    <property type="match status" value="1"/>
</dbReference>
<evidence type="ECO:0000259" key="6">
    <source>
        <dbReference type="Pfam" id="PF13086"/>
    </source>
</evidence>
<protein>
    <submittedName>
        <fullName evidence="9">Putative helicase MAGATAMA 3</fullName>
        <ecNumber evidence="9">3.6.4.-</ecNumber>
    </submittedName>
</protein>
<dbReference type="SUPFAM" id="SSF52540">
    <property type="entry name" value="P-loop containing nucleoside triphosphate hydrolases"/>
    <property type="match status" value="1"/>
</dbReference>
<evidence type="ECO:0000256" key="2">
    <source>
        <dbReference type="ARBA" id="ARBA00022801"/>
    </source>
</evidence>
<dbReference type="EMBL" id="KZ451970">
    <property type="protein sequence ID" value="PKA56592.1"/>
    <property type="molecule type" value="Genomic_DNA"/>
</dbReference>
<dbReference type="FunFam" id="3.40.50.300:FF:000326">
    <property type="entry name" value="P-loop containing nucleoside triphosphate hydrolase"/>
    <property type="match status" value="1"/>
</dbReference>
<dbReference type="GO" id="GO:0005694">
    <property type="term" value="C:chromosome"/>
    <property type="evidence" value="ECO:0007669"/>
    <property type="project" value="UniProtKB-ARBA"/>
</dbReference>
<dbReference type="Gene3D" id="3.40.50.300">
    <property type="entry name" value="P-loop containing nucleotide triphosphate hydrolases"/>
    <property type="match status" value="2"/>
</dbReference>
<evidence type="ECO:0000256" key="5">
    <source>
        <dbReference type="SAM" id="MobiDB-lite"/>
    </source>
</evidence>
<dbReference type="InterPro" id="IPR047187">
    <property type="entry name" value="SF1_C_Upf1"/>
</dbReference>
<keyword evidence="3 9" id="KW-0347">Helicase</keyword>
<gene>
    <name evidence="9" type="primary">MAA3</name>
    <name evidence="9" type="ORF">AXF42_Ash012722</name>
</gene>
<dbReference type="CDD" id="cd18042">
    <property type="entry name" value="DEXXQc_SETX"/>
    <property type="match status" value="1"/>
</dbReference>
<dbReference type="InterPro" id="IPR027417">
    <property type="entry name" value="P-loop_NTPase"/>
</dbReference>
<evidence type="ECO:0000313" key="10">
    <source>
        <dbReference type="Proteomes" id="UP000236161"/>
    </source>
</evidence>
<evidence type="ECO:0000259" key="8">
    <source>
        <dbReference type="Pfam" id="PF23576"/>
    </source>
</evidence>
<feature type="compositionally biased region" description="Basic and acidic residues" evidence="5">
    <location>
        <begin position="2076"/>
        <end position="2094"/>
    </location>
</feature>
<dbReference type="InterPro" id="IPR045055">
    <property type="entry name" value="DNA2/NAM7-like"/>
</dbReference>
<dbReference type="EC" id="3.6.4.-" evidence="9"/>
<feature type="region of interest" description="Disordered" evidence="5">
    <location>
        <begin position="938"/>
        <end position="963"/>
    </location>
</feature>
<feature type="domain" description="Helicase SEN1 beta-barrel" evidence="8">
    <location>
        <begin position="1164"/>
        <end position="1270"/>
    </location>
</feature>
<evidence type="ECO:0000256" key="3">
    <source>
        <dbReference type="ARBA" id="ARBA00022806"/>
    </source>
</evidence>
<feature type="region of interest" description="Disordered" evidence="5">
    <location>
        <begin position="1976"/>
        <end position="2158"/>
    </location>
</feature>
<proteinExistence type="predicted"/>
<dbReference type="STRING" id="1088818.A0A2I0AM03"/>
<accession>A0A2I0AM03</accession>
<dbReference type="InterPro" id="IPR041677">
    <property type="entry name" value="DNA2/NAM7_AAA_11"/>
</dbReference>
<feature type="domain" description="DNA2/NAM7 helicase helicase" evidence="6">
    <location>
        <begin position="1328"/>
        <end position="1703"/>
    </location>
</feature>
<evidence type="ECO:0000256" key="1">
    <source>
        <dbReference type="ARBA" id="ARBA00022741"/>
    </source>
</evidence>
<dbReference type="InterPro" id="IPR056474">
    <property type="entry name" value="SEN1_barrel"/>
</dbReference>
<keyword evidence="4" id="KW-0067">ATP-binding</keyword>
<dbReference type="GO" id="GO:0016787">
    <property type="term" value="F:hydrolase activity"/>
    <property type="evidence" value="ECO:0007669"/>
    <property type="project" value="UniProtKB-KW"/>
</dbReference>
<dbReference type="PANTHER" id="PTHR10887">
    <property type="entry name" value="DNA2/NAM7 HELICASE FAMILY"/>
    <property type="match status" value="1"/>
</dbReference>
<feature type="compositionally biased region" description="Polar residues" evidence="5">
    <location>
        <begin position="2021"/>
        <end position="2034"/>
    </location>
</feature>
<evidence type="ECO:0000256" key="4">
    <source>
        <dbReference type="ARBA" id="ARBA00022840"/>
    </source>
</evidence>
<feature type="compositionally biased region" description="Basic and acidic residues" evidence="5">
    <location>
        <begin position="1996"/>
        <end position="2019"/>
    </location>
</feature>
<keyword evidence="2 9" id="KW-0378">Hydrolase</keyword>
<evidence type="ECO:0000313" key="9">
    <source>
        <dbReference type="EMBL" id="PKA56592.1"/>
    </source>
</evidence>
<reference evidence="9 10" key="1">
    <citation type="journal article" date="2017" name="Nature">
        <title>The Apostasia genome and the evolution of orchids.</title>
        <authorList>
            <person name="Zhang G.Q."/>
            <person name="Liu K.W."/>
            <person name="Li Z."/>
            <person name="Lohaus R."/>
            <person name="Hsiao Y.Y."/>
            <person name="Niu S.C."/>
            <person name="Wang J.Y."/>
            <person name="Lin Y.C."/>
            <person name="Xu Q."/>
            <person name="Chen L.J."/>
            <person name="Yoshida K."/>
            <person name="Fujiwara S."/>
            <person name="Wang Z.W."/>
            <person name="Zhang Y.Q."/>
            <person name="Mitsuda N."/>
            <person name="Wang M."/>
            <person name="Liu G.H."/>
            <person name="Pecoraro L."/>
            <person name="Huang H.X."/>
            <person name="Xiao X.J."/>
            <person name="Lin M."/>
            <person name="Wu X.Y."/>
            <person name="Wu W.L."/>
            <person name="Chen Y.Y."/>
            <person name="Chang S.B."/>
            <person name="Sakamoto S."/>
            <person name="Ohme-Takagi M."/>
            <person name="Yagi M."/>
            <person name="Zeng S.J."/>
            <person name="Shen C.Y."/>
            <person name="Yeh C.M."/>
            <person name="Luo Y.B."/>
            <person name="Tsai W.C."/>
            <person name="Van de Peer Y."/>
            <person name="Liu Z.J."/>
        </authorList>
    </citation>
    <scope>NUCLEOTIDE SEQUENCE [LARGE SCALE GENOMIC DNA]</scope>
    <source>
        <strain evidence="10">cv. Shenzhen</strain>
        <tissue evidence="9">Stem</tissue>
    </source>
</reference>
<dbReference type="Proteomes" id="UP000236161">
    <property type="component" value="Unassembled WGS sequence"/>
</dbReference>
<dbReference type="InterPro" id="IPR041679">
    <property type="entry name" value="DNA2/NAM7-like_C"/>
</dbReference>
<name>A0A2I0AM03_9ASPA</name>
<dbReference type="GO" id="GO:0005524">
    <property type="term" value="F:ATP binding"/>
    <property type="evidence" value="ECO:0007669"/>
    <property type="project" value="UniProtKB-KW"/>
</dbReference>
<keyword evidence="1" id="KW-0547">Nucleotide-binding</keyword>
<dbReference type="PANTHER" id="PTHR10887:SF495">
    <property type="entry name" value="HELICASE SENATAXIN ISOFORM X1-RELATED"/>
    <property type="match status" value="1"/>
</dbReference>
<dbReference type="GO" id="GO:0004386">
    <property type="term" value="F:helicase activity"/>
    <property type="evidence" value="ECO:0007669"/>
    <property type="project" value="UniProtKB-KW"/>
</dbReference>
<dbReference type="CDD" id="cd18808">
    <property type="entry name" value="SF1_C_Upf1"/>
    <property type="match status" value="1"/>
</dbReference>
<dbReference type="OrthoDB" id="6513042at2759"/>
<dbReference type="Pfam" id="PF13087">
    <property type="entry name" value="AAA_12"/>
    <property type="match status" value="1"/>
</dbReference>
<feature type="compositionally biased region" description="Polar residues" evidence="5">
    <location>
        <begin position="2064"/>
        <end position="2075"/>
    </location>
</feature>